<keyword evidence="2" id="KW-1185">Reference proteome</keyword>
<dbReference type="EMBL" id="CAJVQA010067408">
    <property type="protein sequence ID" value="CAG8832021.1"/>
    <property type="molecule type" value="Genomic_DNA"/>
</dbReference>
<reference evidence="1" key="1">
    <citation type="submission" date="2021-06" db="EMBL/GenBank/DDBJ databases">
        <authorList>
            <person name="Kallberg Y."/>
            <person name="Tangrot J."/>
            <person name="Rosling A."/>
        </authorList>
    </citation>
    <scope>NUCLEOTIDE SEQUENCE</scope>
    <source>
        <strain evidence="1">FL966</strain>
    </source>
</reference>
<evidence type="ECO:0000313" key="2">
    <source>
        <dbReference type="Proteomes" id="UP000789759"/>
    </source>
</evidence>
<accession>A0A9N9KI71</accession>
<sequence>NELEIEEIRVRVVLSRFKYFPLDQDYGLLCSWSREDPSTACFACGP</sequence>
<feature type="non-terminal residue" evidence="1">
    <location>
        <position position="1"/>
    </location>
</feature>
<feature type="non-terminal residue" evidence="1">
    <location>
        <position position="46"/>
    </location>
</feature>
<proteinExistence type="predicted"/>
<dbReference type="Proteomes" id="UP000789759">
    <property type="component" value="Unassembled WGS sequence"/>
</dbReference>
<organism evidence="1 2">
    <name type="scientific">Cetraspora pellucida</name>
    <dbReference type="NCBI Taxonomy" id="1433469"/>
    <lineage>
        <taxon>Eukaryota</taxon>
        <taxon>Fungi</taxon>
        <taxon>Fungi incertae sedis</taxon>
        <taxon>Mucoromycota</taxon>
        <taxon>Glomeromycotina</taxon>
        <taxon>Glomeromycetes</taxon>
        <taxon>Diversisporales</taxon>
        <taxon>Gigasporaceae</taxon>
        <taxon>Cetraspora</taxon>
    </lineage>
</organism>
<protein>
    <submittedName>
        <fullName evidence="1">13882_t:CDS:1</fullName>
    </submittedName>
</protein>
<name>A0A9N9KI71_9GLOM</name>
<dbReference type="AlphaFoldDB" id="A0A9N9KI71"/>
<comment type="caution">
    <text evidence="1">The sequence shown here is derived from an EMBL/GenBank/DDBJ whole genome shotgun (WGS) entry which is preliminary data.</text>
</comment>
<gene>
    <name evidence="1" type="ORF">CPELLU_LOCUS20799</name>
</gene>
<evidence type="ECO:0000313" key="1">
    <source>
        <dbReference type="EMBL" id="CAG8832021.1"/>
    </source>
</evidence>